<evidence type="ECO:0000259" key="6">
    <source>
        <dbReference type="PROSITE" id="PS51462"/>
    </source>
</evidence>
<dbReference type="SUPFAM" id="SSF52540">
    <property type="entry name" value="P-loop containing nucleoside triphosphate hydrolases"/>
    <property type="match status" value="1"/>
</dbReference>
<evidence type="ECO:0000313" key="8">
    <source>
        <dbReference type="Proteomes" id="UP001592531"/>
    </source>
</evidence>
<protein>
    <submittedName>
        <fullName evidence="7">NUDIX domain-containing protein</fullName>
    </submittedName>
</protein>
<dbReference type="Pfam" id="PF13671">
    <property type="entry name" value="AAA_33"/>
    <property type="match status" value="1"/>
</dbReference>
<name>A0ABV6W2R1_9ACTN</name>
<dbReference type="PANTHER" id="PTHR43046:SF12">
    <property type="entry name" value="GDP-MANNOSE MANNOSYL HYDROLASE"/>
    <property type="match status" value="1"/>
</dbReference>
<dbReference type="Gene3D" id="3.90.79.10">
    <property type="entry name" value="Nucleoside Triphosphate Pyrophosphohydrolase"/>
    <property type="match status" value="1"/>
</dbReference>
<dbReference type="PANTHER" id="PTHR43046">
    <property type="entry name" value="GDP-MANNOSE MANNOSYL HYDROLASE"/>
    <property type="match status" value="1"/>
</dbReference>
<keyword evidence="8" id="KW-1185">Reference proteome</keyword>
<dbReference type="Gene3D" id="3.40.50.300">
    <property type="entry name" value="P-loop containing nucleotide triphosphate hydrolases"/>
    <property type="match status" value="1"/>
</dbReference>
<dbReference type="InterPro" id="IPR000086">
    <property type="entry name" value="NUDIX_hydrolase_dom"/>
</dbReference>
<dbReference type="EMBL" id="JBHFAB010000025">
    <property type="protein sequence ID" value="MFC1420284.1"/>
    <property type="molecule type" value="Genomic_DNA"/>
</dbReference>
<comment type="similarity">
    <text evidence="2 5">Belongs to the Nudix hydrolase family.</text>
</comment>
<dbReference type="PRINTS" id="PR00502">
    <property type="entry name" value="NUDIXFAMILY"/>
</dbReference>
<comment type="caution">
    <text evidence="7">The sequence shown here is derived from an EMBL/GenBank/DDBJ whole genome shotgun (WGS) entry which is preliminary data.</text>
</comment>
<evidence type="ECO:0000256" key="5">
    <source>
        <dbReference type="RuleBase" id="RU003476"/>
    </source>
</evidence>
<organism evidence="7 8">
    <name type="scientific">Streptacidiphilus cavernicola</name>
    <dbReference type="NCBI Taxonomy" id="3342716"/>
    <lineage>
        <taxon>Bacteria</taxon>
        <taxon>Bacillati</taxon>
        <taxon>Actinomycetota</taxon>
        <taxon>Actinomycetes</taxon>
        <taxon>Kitasatosporales</taxon>
        <taxon>Streptomycetaceae</taxon>
        <taxon>Streptacidiphilus</taxon>
    </lineage>
</organism>
<feature type="domain" description="Nudix hydrolase" evidence="6">
    <location>
        <begin position="191"/>
        <end position="322"/>
    </location>
</feature>
<dbReference type="InterPro" id="IPR027417">
    <property type="entry name" value="P-loop_NTPase"/>
</dbReference>
<evidence type="ECO:0000256" key="1">
    <source>
        <dbReference type="ARBA" id="ARBA00001946"/>
    </source>
</evidence>
<keyword evidence="4" id="KW-0460">Magnesium</keyword>
<dbReference type="InterPro" id="IPR020084">
    <property type="entry name" value="NUDIX_hydrolase_CS"/>
</dbReference>
<dbReference type="Proteomes" id="UP001592531">
    <property type="component" value="Unassembled WGS sequence"/>
</dbReference>
<dbReference type="PROSITE" id="PS00893">
    <property type="entry name" value="NUDIX_BOX"/>
    <property type="match status" value="1"/>
</dbReference>
<dbReference type="InterPro" id="IPR020476">
    <property type="entry name" value="Nudix_hydrolase"/>
</dbReference>
<dbReference type="Pfam" id="PF00293">
    <property type="entry name" value="NUDIX"/>
    <property type="match status" value="1"/>
</dbReference>
<dbReference type="PROSITE" id="PS51462">
    <property type="entry name" value="NUDIX"/>
    <property type="match status" value="1"/>
</dbReference>
<dbReference type="CDD" id="cd18876">
    <property type="entry name" value="NUDIX_Hydrolase"/>
    <property type="match status" value="1"/>
</dbReference>
<keyword evidence="3 5" id="KW-0378">Hydrolase</keyword>
<accession>A0ABV6W2R1</accession>
<reference evidence="7 8" key="1">
    <citation type="submission" date="2024-09" db="EMBL/GenBank/DDBJ databases">
        <authorList>
            <person name="Lee S.D."/>
        </authorList>
    </citation>
    <scope>NUCLEOTIDE SEQUENCE [LARGE SCALE GENOMIC DNA]</scope>
    <source>
        <strain evidence="7 8">N8-3</strain>
    </source>
</reference>
<comment type="cofactor">
    <cofactor evidence="1">
        <name>Mg(2+)</name>
        <dbReference type="ChEBI" id="CHEBI:18420"/>
    </cofactor>
</comment>
<proteinExistence type="inferred from homology"/>
<evidence type="ECO:0000256" key="2">
    <source>
        <dbReference type="ARBA" id="ARBA00005582"/>
    </source>
</evidence>
<evidence type="ECO:0000256" key="4">
    <source>
        <dbReference type="ARBA" id="ARBA00022842"/>
    </source>
</evidence>
<gene>
    <name evidence="7" type="ORF">ACEZDE_27105</name>
</gene>
<dbReference type="RefSeq" id="WP_380541226.1">
    <property type="nucleotide sequence ID" value="NZ_JBHFAB010000025.1"/>
</dbReference>
<dbReference type="SUPFAM" id="SSF55811">
    <property type="entry name" value="Nudix"/>
    <property type="match status" value="1"/>
</dbReference>
<evidence type="ECO:0000313" key="7">
    <source>
        <dbReference type="EMBL" id="MFC1420284.1"/>
    </source>
</evidence>
<sequence>MIVWVNGTFGAGKTSTARELQALIPGSTVFDPESVGAYLRWILPPGELVGLTDFQDLTAWRRLVPDTAAALLAQLPGTLIVPMTLLRQDYRDEVFGALAARRVPVHHLLLHAEETILRKRIEGDDQEARAARQWRLDHLDAYRRARGWLERDCVTVDTAEATPRQVAERIVEIVRSGAALCPIVQDPVSGRDTLAAAVLFFDEQDRVLLVDPVYKPGWEFPGGVVEDGEAPTAAAVREVSEELGLRLDPSRLRLLVTDWEPHRGPRSGGMRLVFDGGLLTDDQRARLVLPDAELRAWRFVSEAESASLLPDSKRDRLAAALRARAAGAPLYLEAGAKAG</sequence>
<dbReference type="InterPro" id="IPR015797">
    <property type="entry name" value="NUDIX_hydrolase-like_dom_sf"/>
</dbReference>
<evidence type="ECO:0000256" key="3">
    <source>
        <dbReference type="ARBA" id="ARBA00022801"/>
    </source>
</evidence>